<dbReference type="GO" id="GO:0000160">
    <property type="term" value="P:phosphorelay signal transduction system"/>
    <property type="evidence" value="ECO:0007669"/>
    <property type="project" value="InterPro"/>
</dbReference>
<name>A0A9X1B5G1_9GAMM</name>
<dbReference type="InterPro" id="IPR011006">
    <property type="entry name" value="CheY-like_superfamily"/>
</dbReference>
<evidence type="ECO:0000313" key="4">
    <source>
        <dbReference type="EMBL" id="MBK1619786.1"/>
    </source>
</evidence>
<evidence type="ECO:0000256" key="2">
    <source>
        <dbReference type="PROSITE-ProRule" id="PRU00169"/>
    </source>
</evidence>
<proteinExistence type="predicted"/>
<dbReference type="SUPFAM" id="SSF52172">
    <property type="entry name" value="CheY-like"/>
    <property type="match status" value="1"/>
</dbReference>
<evidence type="ECO:0000259" key="3">
    <source>
        <dbReference type="PROSITE" id="PS50110"/>
    </source>
</evidence>
<dbReference type="Proteomes" id="UP001138768">
    <property type="component" value="Unassembled WGS sequence"/>
</dbReference>
<evidence type="ECO:0000256" key="1">
    <source>
        <dbReference type="ARBA" id="ARBA00022553"/>
    </source>
</evidence>
<dbReference type="InterPro" id="IPR001789">
    <property type="entry name" value="Sig_transdc_resp-reg_receiver"/>
</dbReference>
<dbReference type="RefSeq" id="WP_200245863.1">
    <property type="nucleotide sequence ID" value="NZ_NRRY01000026.1"/>
</dbReference>
<dbReference type="EMBL" id="NRRY01000026">
    <property type="protein sequence ID" value="MBK1619786.1"/>
    <property type="molecule type" value="Genomic_DNA"/>
</dbReference>
<dbReference type="InterPro" id="IPR050595">
    <property type="entry name" value="Bact_response_regulator"/>
</dbReference>
<gene>
    <name evidence="4" type="ORF">CKO42_15310</name>
</gene>
<keyword evidence="5" id="KW-1185">Reference proteome</keyword>
<feature type="modified residue" description="4-aspartylphosphate" evidence="2">
    <location>
        <position position="54"/>
    </location>
</feature>
<dbReference type="PANTHER" id="PTHR44591">
    <property type="entry name" value="STRESS RESPONSE REGULATOR PROTEIN 1"/>
    <property type="match status" value="1"/>
</dbReference>
<protein>
    <recommendedName>
        <fullName evidence="3">Response regulatory domain-containing protein</fullName>
    </recommendedName>
</protein>
<dbReference type="Gene3D" id="3.40.50.2300">
    <property type="match status" value="1"/>
</dbReference>
<dbReference type="Pfam" id="PF00072">
    <property type="entry name" value="Response_reg"/>
    <property type="match status" value="1"/>
</dbReference>
<dbReference type="SMART" id="SM00448">
    <property type="entry name" value="REC"/>
    <property type="match status" value="1"/>
</dbReference>
<sequence>MREVSVLLVDDEPNICWAIKALLRPPRYRLLSLNSGSEALSRLQHESFERIIVDAKLQDMNGLDLARRIRLLNPEAWIVLISAFYYSDDQTVTAALSEGSIQRFVAKPFSHQALLDALDPEPPVAEGSDDPLASR</sequence>
<dbReference type="PANTHER" id="PTHR44591:SF25">
    <property type="entry name" value="CHEMOTAXIS TWO-COMPONENT RESPONSE REGULATOR"/>
    <property type="match status" value="1"/>
</dbReference>
<keyword evidence="1 2" id="KW-0597">Phosphoprotein</keyword>
<reference evidence="4 5" key="1">
    <citation type="journal article" date="2020" name="Microorganisms">
        <title>Osmotic Adaptation and Compatible Solute Biosynthesis of Phototrophic Bacteria as Revealed from Genome Analyses.</title>
        <authorList>
            <person name="Imhoff J.F."/>
            <person name="Rahn T."/>
            <person name="Kunzel S."/>
            <person name="Keller A."/>
            <person name="Neulinger S.C."/>
        </authorList>
    </citation>
    <scope>NUCLEOTIDE SEQUENCE [LARGE SCALE GENOMIC DNA]</scope>
    <source>
        <strain evidence="4 5">DSM 25653</strain>
    </source>
</reference>
<organism evidence="4 5">
    <name type="scientific">Lamprobacter modestohalophilus</name>
    <dbReference type="NCBI Taxonomy" id="1064514"/>
    <lineage>
        <taxon>Bacteria</taxon>
        <taxon>Pseudomonadati</taxon>
        <taxon>Pseudomonadota</taxon>
        <taxon>Gammaproteobacteria</taxon>
        <taxon>Chromatiales</taxon>
        <taxon>Chromatiaceae</taxon>
        <taxon>Lamprobacter</taxon>
    </lineage>
</organism>
<comment type="caution">
    <text evidence="4">The sequence shown here is derived from an EMBL/GenBank/DDBJ whole genome shotgun (WGS) entry which is preliminary data.</text>
</comment>
<feature type="domain" description="Response regulatory" evidence="3">
    <location>
        <begin position="5"/>
        <end position="122"/>
    </location>
</feature>
<accession>A0A9X1B5G1</accession>
<evidence type="ECO:0000313" key="5">
    <source>
        <dbReference type="Proteomes" id="UP001138768"/>
    </source>
</evidence>
<dbReference type="PROSITE" id="PS50110">
    <property type="entry name" value="RESPONSE_REGULATORY"/>
    <property type="match status" value="1"/>
</dbReference>
<dbReference type="AlphaFoldDB" id="A0A9X1B5G1"/>